<protein>
    <submittedName>
        <fullName evidence="8">DnaJ domain-containing protein</fullName>
    </submittedName>
</protein>
<dbReference type="AlphaFoldDB" id="A0AAE3A959"/>
<evidence type="ECO:0000256" key="3">
    <source>
        <dbReference type="ARBA" id="ARBA00022737"/>
    </source>
</evidence>
<dbReference type="SUPFAM" id="SSF46565">
    <property type="entry name" value="Chaperone J-domain"/>
    <property type="match status" value="1"/>
</dbReference>
<evidence type="ECO:0000256" key="6">
    <source>
        <dbReference type="ARBA" id="ARBA00023186"/>
    </source>
</evidence>
<keyword evidence="1" id="KW-0235">DNA replication</keyword>
<dbReference type="Pfam" id="PF01556">
    <property type="entry name" value="DnaJ_C"/>
    <property type="match status" value="1"/>
</dbReference>
<dbReference type="FunFam" id="2.60.260.20:FF:000005">
    <property type="entry name" value="Chaperone protein dnaJ 1, mitochondrial"/>
    <property type="match status" value="1"/>
</dbReference>
<dbReference type="InterPro" id="IPR001623">
    <property type="entry name" value="DnaJ_domain"/>
</dbReference>
<keyword evidence="4" id="KW-0863">Zinc-finger</keyword>
<reference evidence="8 9" key="1">
    <citation type="submission" date="2021-10" db="EMBL/GenBank/DDBJ databases">
        <title>Anaerobic single-cell dispensing facilitates the cultivation of human gut bacteria.</title>
        <authorList>
            <person name="Afrizal A."/>
        </authorList>
    </citation>
    <scope>NUCLEOTIDE SEQUENCE [LARGE SCALE GENOMIC DNA]</scope>
    <source>
        <strain evidence="8 9">CLA-AA-H276</strain>
    </source>
</reference>
<evidence type="ECO:0000256" key="5">
    <source>
        <dbReference type="ARBA" id="ARBA00022833"/>
    </source>
</evidence>
<keyword evidence="9" id="KW-1185">Reference proteome</keyword>
<dbReference type="Gene3D" id="2.60.260.20">
    <property type="entry name" value="Urease metallochaperone UreE, N-terminal domain"/>
    <property type="match status" value="2"/>
</dbReference>
<evidence type="ECO:0000259" key="7">
    <source>
        <dbReference type="PROSITE" id="PS50076"/>
    </source>
</evidence>
<dbReference type="GO" id="GO:0042026">
    <property type="term" value="P:protein refolding"/>
    <property type="evidence" value="ECO:0007669"/>
    <property type="project" value="TreeGrafter"/>
</dbReference>
<evidence type="ECO:0000256" key="2">
    <source>
        <dbReference type="ARBA" id="ARBA00022723"/>
    </source>
</evidence>
<evidence type="ECO:0000256" key="1">
    <source>
        <dbReference type="ARBA" id="ARBA00022705"/>
    </source>
</evidence>
<dbReference type="CDD" id="cd10747">
    <property type="entry name" value="DnaJ_C"/>
    <property type="match status" value="1"/>
</dbReference>
<dbReference type="RefSeq" id="WP_308459112.1">
    <property type="nucleotide sequence ID" value="NZ_JAJEPS010000004.1"/>
</dbReference>
<dbReference type="GO" id="GO:0051082">
    <property type="term" value="F:unfolded protein binding"/>
    <property type="evidence" value="ECO:0007669"/>
    <property type="project" value="InterPro"/>
</dbReference>
<dbReference type="Proteomes" id="UP001198220">
    <property type="component" value="Unassembled WGS sequence"/>
</dbReference>
<sequence>MKRDYYEVLGINRSADEKEIKHAYRKLAKQYHPDTNQGNTQAAEKFKEVNEAYDVLGDEKKRKLYDQYGFAAFQEGFDPEAAKRASSGGFRSGFGRGGFGQNGYQEFHFEGNDMDDMGDIFGDMFGGMFHGRGGNSRRSSYQMKGEDLHADVMVSFDEAAFGGEKLIHIGTQDGSGQVQSLQVHIPAGIEDGKSIRLRGKGMPGMNGGEAGDLLLKVHVGTKAGFERKGQDVYAKTEIPFTTAVFGGEAKVRTLDGNVMCRIPAGTQSGSKIRLKGKGIQKMGNASVHGDFYVEVQIEVPKNLNEASKQKLREYEECRKAG</sequence>
<proteinExistence type="predicted"/>
<keyword evidence="3" id="KW-0677">Repeat</keyword>
<accession>A0AAE3A959</accession>
<dbReference type="InterPro" id="IPR008971">
    <property type="entry name" value="HSP40/DnaJ_pept-bd"/>
</dbReference>
<evidence type="ECO:0000313" key="9">
    <source>
        <dbReference type="Proteomes" id="UP001198220"/>
    </source>
</evidence>
<dbReference type="PANTHER" id="PTHR43096">
    <property type="entry name" value="DNAJ HOMOLOG 1, MITOCHONDRIAL-RELATED"/>
    <property type="match status" value="1"/>
</dbReference>
<dbReference type="PROSITE" id="PS00636">
    <property type="entry name" value="DNAJ_1"/>
    <property type="match status" value="1"/>
</dbReference>
<dbReference type="PRINTS" id="PR00625">
    <property type="entry name" value="JDOMAIN"/>
</dbReference>
<dbReference type="CDD" id="cd06257">
    <property type="entry name" value="DnaJ"/>
    <property type="match status" value="1"/>
</dbReference>
<gene>
    <name evidence="8" type="ORF">LKD36_06350</name>
</gene>
<keyword evidence="5" id="KW-0862">Zinc</keyword>
<dbReference type="FunFam" id="2.60.260.20:FF:000009">
    <property type="entry name" value="Putative Mitochondrial DnaJ chaperone"/>
    <property type="match status" value="1"/>
</dbReference>
<dbReference type="GO" id="GO:0006260">
    <property type="term" value="P:DNA replication"/>
    <property type="evidence" value="ECO:0007669"/>
    <property type="project" value="UniProtKB-KW"/>
</dbReference>
<dbReference type="SUPFAM" id="SSF49493">
    <property type="entry name" value="HSP40/DnaJ peptide-binding domain"/>
    <property type="match status" value="2"/>
</dbReference>
<comment type="caution">
    <text evidence="8">The sequence shown here is derived from an EMBL/GenBank/DDBJ whole genome shotgun (WGS) entry which is preliminary data.</text>
</comment>
<evidence type="ECO:0000256" key="4">
    <source>
        <dbReference type="ARBA" id="ARBA00022771"/>
    </source>
</evidence>
<organism evidence="8 9">
    <name type="scientific">Hominiventricola filiformis</name>
    <dbReference type="NCBI Taxonomy" id="2885352"/>
    <lineage>
        <taxon>Bacteria</taxon>
        <taxon>Bacillati</taxon>
        <taxon>Bacillota</taxon>
        <taxon>Clostridia</taxon>
        <taxon>Lachnospirales</taxon>
        <taxon>Lachnospiraceae</taxon>
        <taxon>Hominiventricola</taxon>
    </lineage>
</organism>
<dbReference type="SMART" id="SM00271">
    <property type="entry name" value="DnaJ"/>
    <property type="match status" value="1"/>
</dbReference>
<feature type="domain" description="J" evidence="7">
    <location>
        <begin position="4"/>
        <end position="69"/>
    </location>
</feature>
<dbReference type="PROSITE" id="PS50076">
    <property type="entry name" value="DNAJ_2"/>
    <property type="match status" value="1"/>
</dbReference>
<dbReference type="GO" id="GO:0005737">
    <property type="term" value="C:cytoplasm"/>
    <property type="evidence" value="ECO:0007669"/>
    <property type="project" value="TreeGrafter"/>
</dbReference>
<keyword evidence="6" id="KW-0143">Chaperone</keyword>
<dbReference type="PANTHER" id="PTHR43096:SF48">
    <property type="entry name" value="CHAPERONE PROTEIN DNAJ"/>
    <property type="match status" value="1"/>
</dbReference>
<keyword evidence="2" id="KW-0479">Metal-binding</keyword>
<dbReference type="InterPro" id="IPR018253">
    <property type="entry name" value="DnaJ_domain_CS"/>
</dbReference>
<evidence type="ECO:0000313" key="8">
    <source>
        <dbReference type="EMBL" id="MCC2125801.1"/>
    </source>
</evidence>
<dbReference type="InterPro" id="IPR002939">
    <property type="entry name" value="DnaJ_C"/>
</dbReference>
<dbReference type="EMBL" id="JAJEPS010000004">
    <property type="protein sequence ID" value="MCC2125801.1"/>
    <property type="molecule type" value="Genomic_DNA"/>
</dbReference>
<dbReference type="Gene3D" id="1.10.287.110">
    <property type="entry name" value="DnaJ domain"/>
    <property type="match status" value="1"/>
</dbReference>
<dbReference type="GO" id="GO:0008270">
    <property type="term" value="F:zinc ion binding"/>
    <property type="evidence" value="ECO:0007669"/>
    <property type="project" value="UniProtKB-KW"/>
</dbReference>
<dbReference type="InterPro" id="IPR036869">
    <property type="entry name" value="J_dom_sf"/>
</dbReference>
<dbReference type="Pfam" id="PF00226">
    <property type="entry name" value="DnaJ"/>
    <property type="match status" value="1"/>
</dbReference>
<name>A0AAE3A959_9FIRM</name>